<protein>
    <submittedName>
        <fullName evidence="2">Stage V sporulation protein AE</fullName>
    </submittedName>
</protein>
<dbReference type="EMBL" id="CP031092">
    <property type="protein sequence ID" value="AXF54833.1"/>
    <property type="molecule type" value="Genomic_DNA"/>
</dbReference>
<dbReference type="Proteomes" id="UP000252100">
    <property type="component" value="Chromosome"/>
</dbReference>
<keyword evidence="3" id="KW-1185">Reference proteome</keyword>
<dbReference type="RefSeq" id="WP_114370267.1">
    <property type="nucleotide sequence ID" value="NZ_CP031092.1"/>
</dbReference>
<evidence type="ECO:0000313" key="2">
    <source>
        <dbReference type="EMBL" id="AXF54833.1"/>
    </source>
</evidence>
<proteinExistence type="predicted"/>
<sequence>MTKRIIYVTDGDAAAAKAVATAAKTIGIGCLSLSGGNPTTCTYEQLLKSVTESTDEITVLLFDDAGQANEGRGEKLMIRLASEEGINVIGALAVASTERSGDWTKVDVSVDRYGKLSEWGVDKEGFRDIEKNRVHGDTVYSLDQLSIPVIVGIGDLGKMGGRDHPKRGAPVTATALQVIIERGDLTDDKDERPNLNEQSQKERKNI</sequence>
<dbReference type="AlphaFoldDB" id="A0A345BV52"/>
<name>A0A345BV52_9BACI</name>
<evidence type="ECO:0000313" key="3">
    <source>
        <dbReference type="Proteomes" id="UP000252100"/>
    </source>
</evidence>
<dbReference type="Pfam" id="PF14097">
    <property type="entry name" value="SpoVAE"/>
    <property type="match status" value="1"/>
</dbReference>
<gene>
    <name evidence="2" type="ORF">DT065_01585</name>
</gene>
<organism evidence="2 3">
    <name type="scientific">Salicibibacter kimchii</name>
    <dbReference type="NCBI Taxonomy" id="2099786"/>
    <lineage>
        <taxon>Bacteria</taxon>
        <taxon>Bacillati</taxon>
        <taxon>Bacillota</taxon>
        <taxon>Bacilli</taxon>
        <taxon>Bacillales</taxon>
        <taxon>Bacillaceae</taxon>
        <taxon>Salicibibacter</taxon>
    </lineage>
</organism>
<feature type="region of interest" description="Disordered" evidence="1">
    <location>
        <begin position="182"/>
        <end position="206"/>
    </location>
</feature>
<accession>A0A345BV52</accession>
<dbReference type="InterPro" id="IPR025914">
    <property type="entry name" value="SpoVAE"/>
</dbReference>
<dbReference type="OrthoDB" id="1679631at2"/>
<reference evidence="2 3" key="1">
    <citation type="journal article" date="2018" name="J. Microbiol.">
        <title>Salicibibacter kimchii gen. nov., sp. nov., a moderately halophilic and alkalitolerant bacterium in the family Bacillaceae, isolated from kimchi.</title>
        <authorList>
            <person name="Jang J.Y."/>
            <person name="Oh Y.J."/>
            <person name="Lim S.K."/>
            <person name="Park H.K."/>
            <person name="Lee C."/>
            <person name="Kim J.Y."/>
            <person name="Lee M.A."/>
            <person name="Choi H.J."/>
        </authorList>
    </citation>
    <scope>NUCLEOTIDE SEQUENCE [LARGE SCALE GENOMIC DNA]</scope>
    <source>
        <strain evidence="2 3">NKC1-1</strain>
    </source>
</reference>
<dbReference type="KEGG" id="rue:DT065_01585"/>
<evidence type="ECO:0000256" key="1">
    <source>
        <dbReference type="SAM" id="MobiDB-lite"/>
    </source>
</evidence>